<name>A0A6J4KWE4_9BACT</name>
<accession>A0A6J4KWE4</accession>
<organism evidence="2">
    <name type="scientific">uncultured Gemmatimonadota bacterium</name>
    <dbReference type="NCBI Taxonomy" id="203437"/>
    <lineage>
        <taxon>Bacteria</taxon>
        <taxon>Pseudomonadati</taxon>
        <taxon>Gemmatimonadota</taxon>
        <taxon>environmental samples</taxon>
    </lineage>
</organism>
<feature type="compositionally biased region" description="Basic and acidic residues" evidence="1">
    <location>
        <begin position="63"/>
        <end position="84"/>
    </location>
</feature>
<evidence type="ECO:0000313" key="2">
    <source>
        <dbReference type="EMBL" id="CAA9316123.1"/>
    </source>
</evidence>
<keyword evidence="2" id="KW-0378">Hydrolase</keyword>
<proteinExistence type="predicted"/>
<feature type="compositionally biased region" description="Low complexity" evidence="1">
    <location>
        <begin position="88"/>
        <end position="100"/>
    </location>
</feature>
<dbReference type="AlphaFoldDB" id="A0A6J4KWE4"/>
<feature type="compositionally biased region" description="Basic residues" evidence="1">
    <location>
        <begin position="113"/>
        <end position="144"/>
    </location>
</feature>
<feature type="non-terminal residue" evidence="2">
    <location>
        <position position="1"/>
    </location>
</feature>
<feature type="region of interest" description="Disordered" evidence="1">
    <location>
        <begin position="1"/>
        <end position="227"/>
    </location>
</feature>
<dbReference type="EMBL" id="CADCTV010000309">
    <property type="protein sequence ID" value="CAA9316123.1"/>
    <property type="molecule type" value="Genomic_DNA"/>
</dbReference>
<sequence>GGPGGPDCRVRRPRKQRLCRKFVQSRRLGRGRRGGRPARGDVPGHQPYRRLRAGARAGVSRVDPAEDRLRRTAVRGGERRVERRAQRRGPAARPRLAPEAALRRAGDRDGRQRHAQRPARRRAALQHPGDHRHRARRQAQRAHRARGDAGRAQPGSHLRRSLQPRVSRLGRGERGSARSLPAGGRGDGARPEHRRRHPPQRAGAPHPRRDGVEGAGAGAARGRHGAG</sequence>
<dbReference type="EC" id="3.1.1.2" evidence="2"/>
<gene>
    <name evidence="2" type="ORF">AVDCRST_MAG89-1410</name>
</gene>
<dbReference type="GO" id="GO:0004064">
    <property type="term" value="F:arylesterase activity"/>
    <property type="evidence" value="ECO:0007669"/>
    <property type="project" value="UniProtKB-EC"/>
</dbReference>
<evidence type="ECO:0000256" key="1">
    <source>
        <dbReference type="SAM" id="MobiDB-lite"/>
    </source>
</evidence>
<protein>
    <submittedName>
        <fullName evidence="2">Arylesterase</fullName>
        <ecNumber evidence="2">3.1.1.2</ecNumber>
    </submittedName>
</protein>
<reference evidence="2" key="1">
    <citation type="submission" date="2020-02" db="EMBL/GenBank/DDBJ databases">
        <authorList>
            <person name="Meier V. D."/>
        </authorList>
    </citation>
    <scope>NUCLEOTIDE SEQUENCE</scope>
    <source>
        <strain evidence="2">AVDCRST_MAG89</strain>
    </source>
</reference>
<feature type="non-terminal residue" evidence="2">
    <location>
        <position position="227"/>
    </location>
</feature>
<feature type="compositionally biased region" description="Basic residues" evidence="1">
    <location>
        <begin position="11"/>
        <end position="36"/>
    </location>
</feature>
<feature type="compositionally biased region" description="Basic and acidic residues" evidence="1">
    <location>
        <begin position="101"/>
        <end position="112"/>
    </location>
</feature>